<reference evidence="1 2" key="2">
    <citation type="submission" date="2018-11" db="EMBL/GenBank/DDBJ databases">
        <authorList>
            <consortium name="Pathogen Informatics"/>
        </authorList>
    </citation>
    <scope>NUCLEOTIDE SEQUENCE [LARGE SCALE GENOMIC DNA]</scope>
    <source>
        <strain evidence="1 2">Egypt</strain>
    </source>
</reference>
<proteinExistence type="predicted"/>
<keyword evidence="2" id="KW-1185">Reference proteome</keyword>
<dbReference type="OrthoDB" id="6311749at2759"/>
<organism evidence="3">
    <name type="scientific">Echinostoma caproni</name>
    <dbReference type="NCBI Taxonomy" id="27848"/>
    <lineage>
        <taxon>Eukaryota</taxon>
        <taxon>Metazoa</taxon>
        <taxon>Spiralia</taxon>
        <taxon>Lophotrochozoa</taxon>
        <taxon>Platyhelminthes</taxon>
        <taxon>Trematoda</taxon>
        <taxon>Digenea</taxon>
        <taxon>Plagiorchiida</taxon>
        <taxon>Echinostomata</taxon>
        <taxon>Echinostomatoidea</taxon>
        <taxon>Echinostomatidae</taxon>
        <taxon>Echinostoma</taxon>
    </lineage>
</organism>
<name>A0A183AIG0_9TREM</name>
<accession>A0A183AIG0</accession>
<protein>
    <submittedName>
        <fullName evidence="1 3">Uncharacterized protein</fullName>
    </submittedName>
</protein>
<dbReference type="WBParaSite" id="ECPE_0000675801-mRNA-1">
    <property type="protein sequence ID" value="ECPE_0000675801-mRNA-1"/>
    <property type="gene ID" value="ECPE_0000675801"/>
</dbReference>
<sequence>MGRVKLFHLTSKRANREKMSSYLNATLLLMSLFSIVLVKTSLAEPIQHAIPSMEPELIEYDYPEPAYRPYYAWRRAFDGRFRPGPHADGRLNKKSFLLDSRLG</sequence>
<dbReference type="EMBL" id="UZAN01043776">
    <property type="protein sequence ID" value="VDP79227.1"/>
    <property type="molecule type" value="Genomic_DNA"/>
</dbReference>
<evidence type="ECO:0000313" key="2">
    <source>
        <dbReference type="Proteomes" id="UP000272942"/>
    </source>
</evidence>
<evidence type="ECO:0000313" key="3">
    <source>
        <dbReference type="WBParaSite" id="ECPE_0000675801-mRNA-1"/>
    </source>
</evidence>
<gene>
    <name evidence="1" type="ORF">ECPE_LOCUS6745</name>
</gene>
<evidence type="ECO:0000313" key="1">
    <source>
        <dbReference type="EMBL" id="VDP79227.1"/>
    </source>
</evidence>
<dbReference type="AlphaFoldDB" id="A0A183AIG0"/>
<dbReference type="Proteomes" id="UP000272942">
    <property type="component" value="Unassembled WGS sequence"/>
</dbReference>
<reference evidence="3" key="1">
    <citation type="submission" date="2016-06" db="UniProtKB">
        <authorList>
            <consortium name="WormBaseParasite"/>
        </authorList>
    </citation>
    <scope>IDENTIFICATION</scope>
</reference>